<evidence type="ECO:0000259" key="5">
    <source>
        <dbReference type="PROSITE" id="PS50048"/>
    </source>
</evidence>
<dbReference type="GO" id="GO:0005634">
    <property type="term" value="C:nucleus"/>
    <property type="evidence" value="ECO:0007669"/>
    <property type="project" value="UniProtKB-SubCell"/>
</dbReference>
<dbReference type="AlphaFoldDB" id="G9P170"/>
<evidence type="ECO:0000256" key="3">
    <source>
        <dbReference type="ARBA" id="ARBA00023242"/>
    </source>
</evidence>
<dbReference type="eggNOG" id="ENOG502SM1E">
    <property type="taxonomic scope" value="Eukaryota"/>
</dbReference>
<dbReference type="GO" id="GO:0003677">
    <property type="term" value="F:DNA binding"/>
    <property type="evidence" value="ECO:0007669"/>
    <property type="project" value="InterPro"/>
</dbReference>
<dbReference type="Pfam" id="PF00172">
    <property type="entry name" value="Zn_clus"/>
    <property type="match status" value="1"/>
</dbReference>
<dbReference type="Gene3D" id="4.10.240.10">
    <property type="entry name" value="Zn(2)-C6 fungal-type DNA-binding domain"/>
    <property type="match status" value="1"/>
</dbReference>
<feature type="compositionally biased region" description="Polar residues" evidence="4">
    <location>
        <begin position="95"/>
        <end position="104"/>
    </location>
</feature>
<comment type="caution">
    <text evidence="6">The sequence shown here is derived from an EMBL/GenBank/DDBJ whole genome shotgun (WGS) entry which is preliminary data.</text>
</comment>
<dbReference type="CDD" id="cd12148">
    <property type="entry name" value="fungal_TF_MHR"/>
    <property type="match status" value="1"/>
</dbReference>
<dbReference type="InterPro" id="IPR007219">
    <property type="entry name" value="XnlR_reg_dom"/>
</dbReference>
<dbReference type="GO" id="GO:0006351">
    <property type="term" value="P:DNA-templated transcription"/>
    <property type="evidence" value="ECO:0007669"/>
    <property type="project" value="InterPro"/>
</dbReference>
<dbReference type="HOGENOM" id="CLU_004083_5_3_1"/>
<dbReference type="OMA" id="YFDSAPW"/>
<name>G9P170_HYPAI</name>
<evidence type="ECO:0000256" key="2">
    <source>
        <dbReference type="ARBA" id="ARBA00022723"/>
    </source>
</evidence>
<dbReference type="PROSITE" id="PS00463">
    <property type="entry name" value="ZN2_CY6_FUNGAL_1"/>
    <property type="match status" value="1"/>
</dbReference>
<dbReference type="PANTHER" id="PTHR31001">
    <property type="entry name" value="UNCHARACTERIZED TRANSCRIPTIONAL REGULATORY PROTEIN"/>
    <property type="match status" value="1"/>
</dbReference>
<dbReference type="SMART" id="SM00906">
    <property type="entry name" value="Fungal_trans"/>
    <property type="match status" value="1"/>
</dbReference>
<keyword evidence="7" id="KW-1185">Reference proteome</keyword>
<dbReference type="GO" id="GO:0008270">
    <property type="term" value="F:zinc ion binding"/>
    <property type="evidence" value="ECO:0007669"/>
    <property type="project" value="InterPro"/>
</dbReference>
<dbReference type="OrthoDB" id="435881at2759"/>
<evidence type="ECO:0000313" key="6">
    <source>
        <dbReference type="EMBL" id="EHK42478.1"/>
    </source>
</evidence>
<dbReference type="EMBL" id="ABDG02000026">
    <property type="protein sequence ID" value="EHK42478.1"/>
    <property type="molecule type" value="Genomic_DNA"/>
</dbReference>
<dbReference type="InterPro" id="IPR001138">
    <property type="entry name" value="Zn2Cys6_DnaBD"/>
</dbReference>
<gene>
    <name evidence="6" type="ORF">TRIATDRAFT_224224</name>
</gene>
<dbReference type="SMART" id="SM00066">
    <property type="entry name" value="GAL4"/>
    <property type="match status" value="1"/>
</dbReference>
<sequence length="691" mass="79400">MMELPKKPSGDLKGYSCVSCRQRKVRCDRRAPCMNCTKAERQCDFVAPVRGKRKRTKPPRETLHARLKRYEEMLRAYGAKIEPNDGDDGSDSETESQSLNTPASSDGAVSIVKTDRDDHMPPKFIMKEGASRYYDRYGWRLFQHPESTTHFSEPAEEDVNDIEDGLMFEPERGDKVMDLTKYHLPLPLISKLKEFFIDRVDPMMKFLHLPTFWVALNNSLQNPDRIPKSLEALIFSFYLVSICSLKEDEARELFDVELSVLLYRYRTATRQALVNARFLSTANLMTLQAFSIFIICVRDIYRCDTLFVLSGVAIRLARKMGLHRDGTFLGLPPFETEMRRRLWWHIAHIDFRTADVMGTKPSPEISTADTKHPINVEDSELYPGMTALPEDHHGITGISLAIIKCEMLASLCKCAATRPIDLRWEMLYSPDISLATKDSVIDEVEDHMEKKYLRHCDPLKPFHTFLSIMVRSAVCKMRLFAHNLRQIAPRYPATQKDHDIAFDNAMKLLEYAGMVQGGHMGLDKYLWQIGTSYCWNTMLYLLMELRCRKFGPEIDKAWKLIGVVFARAPQVFSEFTGSVYVALGKWTLEVWDAHVEASKAEGLPDPVPPEYIHAIRDYQNSKLPETPVEEKKANPKPVAWPPTTYDKASYVDFLDVGYSEPHNFPNLSSFDTDPNQWLQWEQLVADQSTFT</sequence>
<keyword evidence="3" id="KW-0539">Nucleus</keyword>
<dbReference type="CDD" id="cd00067">
    <property type="entry name" value="GAL4"/>
    <property type="match status" value="1"/>
</dbReference>
<dbReference type="InterPro" id="IPR050613">
    <property type="entry name" value="Sec_Metabolite_Reg"/>
</dbReference>
<accession>G9P170</accession>
<evidence type="ECO:0000313" key="7">
    <source>
        <dbReference type="Proteomes" id="UP000005426"/>
    </source>
</evidence>
<dbReference type="InterPro" id="IPR036864">
    <property type="entry name" value="Zn2-C6_fun-type_DNA-bd_sf"/>
</dbReference>
<organism evidence="6 7">
    <name type="scientific">Hypocrea atroviridis (strain ATCC 20476 / IMI 206040)</name>
    <name type="common">Trichoderma atroviride</name>
    <dbReference type="NCBI Taxonomy" id="452589"/>
    <lineage>
        <taxon>Eukaryota</taxon>
        <taxon>Fungi</taxon>
        <taxon>Dikarya</taxon>
        <taxon>Ascomycota</taxon>
        <taxon>Pezizomycotina</taxon>
        <taxon>Sordariomycetes</taxon>
        <taxon>Hypocreomycetidae</taxon>
        <taxon>Hypocreales</taxon>
        <taxon>Hypocreaceae</taxon>
        <taxon>Trichoderma</taxon>
    </lineage>
</organism>
<dbReference type="GO" id="GO:0000981">
    <property type="term" value="F:DNA-binding transcription factor activity, RNA polymerase II-specific"/>
    <property type="evidence" value="ECO:0007669"/>
    <property type="project" value="InterPro"/>
</dbReference>
<feature type="domain" description="Zn(2)-C6 fungal-type" evidence="5">
    <location>
        <begin position="16"/>
        <end position="45"/>
    </location>
</feature>
<feature type="compositionally biased region" description="Acidic residues" evidence="4">
    <location>
        <begin position="84"/>
        <end position="94"/>
    </location>
</feature>
<comment type="subcellular location">
    <subcellularLocation>
        <location evidence="1">Nucleus</location>
    </subcellularLocation>
</comment>
<protein>
    <recommendedName>
        <fullName evidence="5">Zn(2)-C6 fungal-type domain-containing protein</fullName>
    </recommendedName>
</protein>
<evidence type="ECO:0000256" key="4">
    <source>
        <dbReference type="SAM" id="MobiDB-lite"/>
    </source>
</evidence>
<dbReference type="PROSITE" id="PS50048">
    <property type="entry name" value="ZN2_CY6_FUNGAL_2"/>
    <property type="match status" value="1"/>
</dbReference>
<dbReference type="SUPFAM" id="SSF57701">
    <property type="entry name" value="Zn2/Cys6 DNA-binding domain"/>
    <property type="match status" value="1"/>
</dbReference>
<keyword evidence="2" id="KW-0479">Metal-binding</keyword>
<proteinExistence type="predicted"/>
<reference evidence="6 7" key="1">
    <citation type="journal article" date="2011" name="Genome Biol.">
        <title>Comparative genome sequence analysis underscores mycoparasitism as the ancestral life style of Trichoderma.</title>
        <authorList>
            <person name="Kubicek C.P."/>
            <person name="Herrera-Estrella A."/>
            <person name="Seidl-Seiboth V."/>
            <person name="Martinez D.A."/>
            <person name="Druzhinina I.S."/>
            <person name="Thon M."/>
            <person name="Zeilinger S."/>
            <person name="Casas-Flores S."/>
            <person name="Horwitz B.A."/>
            <person name="Mukherjee P.K."/>
            <person name="Mukherjee M."/>
            <person name="Kredics L."/>
            <person name="Alcaraz L.D."/>
            <person name="Aerts A."/>
            <person name="Antal Z."/>
            <person name="Atanasova L."/>
            <person name="Cervantes-Badillo M.G."/>
            <person name="Challacombe J."/>
            <person name="Chertkov O."/>
            <person name="McCluskey K."/>
            <person name="Coulpier F."/>
            <person name="Deshpande N."/>
            <person name="von Doehren H."/>
            <person name="Ebbole D.J."/>
            <person name="Esquivel-Naranjo E.U."/>
            <person name="Fekete E."/>
            <person name="Flipphi M."/>
            <person name="Glaser F."/>
            <person name="Gomez-Rodriguez E.Y."/>
            <person name="Gruber S."/>
            <person name="Han C."/>
            <person name="Henrissat B."/>
            <person name="Hermosa R."/>
            <person name="Hernandez-Onate M."/>
            <person name="Karaffa L."/>
            <person name="Kosti I."/>
            <person name="Le Crom S."/>
            <person name="Lindquist E."/>
            <person name="Lucas S."/>
            <person name="Luebeck M."/>
            <person name="Luebeck P.S."/>
            <person name="Margeot A."/>
            <person name="Metz B."/>
            <person name="Misra M."/>
            <person name="Nevalainen H."/>
            <person name="Omann M."/>
            <person name="Packer N."/>
            <person name="Perrone G."/>
            <person name="Uresti-Rivera E.E."/>
            <person name="Salamov A."/>
            <person name="Schmoll M."/>
            <person name="Seiboth B."/>
            <person name="Shapiro H."/>
            <person name="Sukno S."/>
            <person name="Tamayo-Ramos J.A."/>
            <person name="Tisch D."/>
            <person name="Wiest A."/>
            <person name="Wilkinson H.H."/>
            <person name="Zhang M."/>
            <person name="Coutinho P.M."/>
            <person name="Kenerley C.M."/>
            <person name="Monte E."/>
            <person name="Baker S.E."/>
            <person name="Grigoriev I.V."/>
        </authorList>
    </citation>
    <scope>NUCLEOTIDE SEQUENCE [LARGE SCALE GENOMIC DNA]</scope>
    <source>
        <strain evidence="7">ATCC 20476 / IMI 206040</strain>
    </source>
</reference>
<dbReference type="PANTHER" id="PTHR31001:SF85">
    <property type="entry name" value="ZN(II)2CYS6 TRANSCRIPTION FACTOR (EUROFUNG)"/>
    <property type="match status" value="1"/>
</dbReference>
<dbReference type="STRING" id="452589.G9P170"/>
<feature type="region of interest" description="Disordered" evidence="4">
    <location>
        <begin position="80"/>
        <end position="114"/>
    </location>
</feature>
<dbReference type="Proteomes" id="UP000005426">
    <property type="component" value="Unassembled WGS sequence"/>
</dbReference>
<evidence type="ECO:0000256" key="1">
    <source>
        <dbReference type="ARBA" id="ARBA00004123"/>
    </source>
</evidence>
<dbReference type="Pfam" id="PF04082">
    <property type="entry name" value="Fungal_trans"/>
    <property type="match status" value="1"/>
</dbReference>